<evidence type="ECO:0000313" key="1">
    <source>
        <dbReference type="EMBL" id="QBA65260.1"/>
    </source>
</evidence>
<reference evidence="1 2" key="1">
    <citation type="submission" date="2019-01" db="EMBL/GenBank/DDBJ databases">
        <title>Muriicola soli sp. nov., isolated from soil.</title>
        <authorList>
            <person name="Kang H.J."/>
            <person name="Kim S.B."/>
        </authorList>
    </citation>
    <scope>NUCLEOTIDE SEQUENCE [LARGE SCALE GENOMIC DNA]</scope>
    <source>
        <strain evidence="1 2">MMS17-SY002</strain>
    </source>
</reference>
<dbReference type="OrthoDB" id="676614at2"/>
<dbReference type="InterPro" id="IPR047690">
    <property type="entry name" value="IPExxxVDY_fam"/>
</dbReference>
<dbReference type="AlphaFoldDB" id="A0A411ECX5"/>
<dbReference type="EMBL" id="CP035544">
    <property type="protein sequence ID" value="QBA65260.1"/>
    <property type="molecule type" value="Genomic_DNA"/>
</dbReference>
<dbReference type="NCBIfam" id="NF033205">
    <property type="entry name" value="IPExxxVDY"/>
    <property type="match status" value="1"/>
</dbReference>
<evidence type="ECO:0000313" key="2">
    <source>
        <dbReference type="Proteomes" id="UP000290889"/>
    </source>
</evidence>
<sequence length="148" mass="17240">MQILEESYEEEFALVGIYTNLEDYALAYALNESLRLHLRKAETDLVFSSEVIYPYFEWKDEMYDREWSLLINSCITTHQSASGNLFPEEPSFSNHLLVPEYKEVNFLLKVEPEALDAELLLKIKSIPKVIAAYVIETTKLKSKHNLIF</sequence>
<dbReference type="RefSeq" id="WP_129606324.1">
    <property type="nucleotide sequence ID" value="NZ_CP035544.1"/>
</dbReference>
<organism evidence="1 2">
    <name type="scientific">Muriicola soli</name>
    <dbReference type="NCBI Taxonomy" id="2507538"/>
    <lineage>
        <taxon>Bacteria</taxon>
        <taxon>Pseudomonadati</taxon>
        <taxon>Bacteroidota</taxon>
        <taxon>Flavobacteriia</taxon>
        <taxon>Flavobacteriales</taxon>
        <taxon>Flavobacteriaceae</taxon>
        <taxon>Muriicola</taxon>
    </lineage>
</organism>
<protein>
    <submittedName>
        <fullName evidence="1">IPExxxVDY family protein</fullName>
    </submittedName>
</protein>
<gene>
    <name evidence="1" type="ORF">EQY75_12395</name>
</gene>
<keyword evidence="2" id="KW-1185">Reference proteome</keyword>
<dbReference type="KEGG" id="mur:EQY75_12395"/>
<name>A0A411ECX5_9FLAO</name>
<proteinExistence type="predicted"/>
<accession>A0A411ECX5</accession>
<dbReference type="Proteomes" id="UP000290889">
    <property type="component" value="Chromosome"/>
</dbReference>